<feature type="coiled-coil region" evidence="1">
    <location>
        <begin position="641"/>
        <end position="668"/>
    </location>
</feature>
<evidence type="ECO:0000313" key="4">
    <source>
        <dbReference type="EMBL" id="NDU97182.1"/>
    </source>
</evidence>
<reference evidence="4 5" key="1">
    <citation type="submission" date="2020-02" db="EMBL/GenBank/DDBJ databases">
        <title>Draft genome sequence of two Spirosoma agri KCTC 52727 and Spirosoma terrae KCTC 52035.</title>
        <authorList>
            <person name="Rojas J."/>
            <person name="Ambika Manirajan B."/>
            <person name="Suarez C."/>
            <person name="Ratering S."/>
            <person name="Schnell S."/>
        </authorList>
    </citation>
    <scope>NUCLEOTIDE SEQUENCE [LARGE SCALE GENOMIC DNA]</scope>
    <source>
        <strain evidence="4 5">KCTC 52035</strain>
    </source>
</reference>
<feature type="coiled-coil region" evidence="1">
    <location>
        <begin position="928"/>
        <end position="981"/>
    </location>
</feature>
<keyword evidence="2" id="KW-0812">Transmembrane</keyword>
<organism evidence="4 5">
    <name type="scientific">Spirosoma terrae</name>
    <dbReference type="NCBI Taxonomy" id="1968276"/>
    <lineage>
        <taxon>Bacteria</taxon>
        <taxon>Pseudomonadati</taxon>
        <taxon>Bacteroidota</taxon>
        <taxon>Cytophagia</taxon>
        <taxon>Cytophagales</taxon>
        <taxon>Cytophagaceae</taxon>
        <taxon>Spirosoma</taxon>
    </lineage>
</organism>
<keyword evidence="1" id="KW-0175">Coiled coil</keyword>
<sequence>MDTSGPLHFDTLIRDINFRSQIDYMERRILGVTNTATRETNKLDTQFARLGQLAAGYFSFTALAQLPAQILKVRGEFQQLEIAFSTMLASKSKADTLLTSLVETAASTPFGLKDIASGAKQLLAYGSSAKNVVGELRMLGDVAAGVSAPINELIYLYGTLRTQGRAYAVDIRQFAGRGIPIYQALADVLKVNVDQVNDFVEAGKVGFKEVEQAFRNMTSSGGMFAGLMDAQSKSLLGLKERLSDAWDVMLNEIGKKNQDVAADLLTTATDVVEHYQDVIDILKIAAATYGTYKAAILLVSAAQRAHLFMLQSIALEQTLAAASGEVLTTQQARQIVVSKLLQRAQMELNATMLANPYVIVATAIAALVTAYFVLREEVQQVKSAQELLADAGKDISVQYKQQGSEVKTLVGIIKNQNVAESERLRAYEKLKSIAPDIVRGLDFQAAKTADLTKEVNLYLASLEKKIRLETAQSSLKSALEQDTEAAKKLKEAQDDLVKQSGKNFRMVIGMGDRNGPLTALSESEAAKIQLEKAVEVKKQTEKVVNDINQTISTIYTGGSKDAVNAEIQRLELVQSAIKDKLSPAYKQVEDQLKDLAKQREALTAAENKGQAPVAKTVEYYDAQIKKLKEQQAQTATNRAEYNRYQSQIDAAEKARRRLTGELTASEKKAAKDADKIGPYGSVSYWETIAQKAQEVLEKTPKTDRGKISQQQAILLDAQRKAEEARKAISVKTFDEELEEKRTKYELYNKYLLEYGKQTADAQFNDLIKSGQSYVDYLNRQIADLESQRENVGLTDKEAGNLSSLLDQRNEATGKKAAIEVFTDQLQQAGRDAQSLSDYLDVLSKKQALLDPNDNSSLAIQQRLAVAEQIRAAESDRQTQLRDYLASTTNTEQQRLAITKRYADLRAELDKQYQDKRSEAYQNALKAINKGEQDEVRQISEQAAQMSDEFKKLDTVILLRGRDGLKARIAQLKEYLDSADEATRKTITYQQKQKELQDANDSLNTDTLGSIKTFAGLAGDLGNALSSVNGNLGNTGRLLAAVAQGANLVTVAFDETASKTDKIAAGVQGLIGIVTMLTSSANERKQAEEEYYRSMIAQQNAYNLALNEQIGLQSQLEENVFVKNYEGRLKDSIAQLSSANESYQKALKKLQDGQVKSGQRNAIDWGNVGSGAAMGAAIGSAIVPVIGTAVGAVVGAIAGIFGGKKKEDEFSRLLTEYPELIKKGADGVDELNVALAETLVNQNLVDENTKLILQDTINWANQVKETKEQIRSIVSELAGNLGNALRDNLVNAFKDGTDSAQAFGDSVSDVLENILSQIIFNQVFSKQFDQLQKEMEASFGPGGDGSWTDDFGRFFGQAEELTKLFNAGLEQANATAQNYGLNVFAKNTADKQTNPNSVQGAIKGVSEETASILAGQINAIRITQADTNGLVRQQLIHLSIIASNSAYMRHLESIDAKLDVLQSDPIRAKGM</sequence>
<accession>A0A6L9LCT5</accession>
<evidence type="ECO:0000256" key="2">
    <source>
        <dbReference type="SAM" id="Phobius"/>
    </source>
</evidence>
<dbReference type="Proteomes" id="UP000474175">
    <property type="component" value="Unassembled WGS sequence"/>
</dbReference>
<evidence type="ECO:0000256" key="1">
    <source>
        <dbReference type="SAM" id="Coils"/>
    </source>
</evidence>
<evidence type="ECO:0000313" key="5">
    <source>
        <dbReference type="Proteomes" id="UP000474175"/>
    </source>
</evidence>
<keyword evidence="2" id="KW-1133">Transmembrane helix</keyword>
<proteinExistence type="predicted"/>
<feature type="transmembrane region" description="Helical" evidence="2">
    <location>
        <begin position="1180"/>
        <end position="1201"/>
    </location>
</feature>
<feature type="domain" description="Tape measure protein N-terminal" evidence="3">
    <location>
        <begin position="69"/>
        <end position="254"/>
    </location>
</feature>
<gene>
    <name evidence="4" type="ORF">GK108_20025</name>
</gene>
<comment type="caution">
    <text evidence="4">The sequence shown here is derived from an EMBL/GenBank/DDBJ whole genome shotgun (WGS) entry which is preliminary data.</text>
</comment>
<dbReference type="Pfam" id="PF20155">
    <property type="entry name" value="TMP_3"/>
    <property type="match status" value="1"/>
</dbReference>
<name>A0A6L9LCT5_9BACT</name>
<dbReference type="InterPro" id="IPR013491">
    <property type="entry name" value="Tape_meas_N"/>
</dbReference>
<evidence type="ECO:0000259" key="3">
    <source>
        <dbReference type="Pfam" id="PF20155"/>
    </source>
</evidence>
<dbReference type="RefSeq" id="WP_163952379.1">
    <property type="nucleotide sequence ID" value="NZ_JAAFZH010000010.1"/>
</dbReference>
<protein>
    <recommendedName>
        <fullName evidence="3">Tape measure protein N-terminal domain-containing protein</fullName>
    </recommendedName>
</protein>
<keyword evidence="2" id="KW-0472">Membrane</keyword>
<dbReference type="EMBL" id="JAAFZH010000010">
    <property type="protein sequence ID" value="NDU97182.1"/>
    <property type="molecule type" value="Genomic_DNA"/>
</dbReference>
<keyword evidence="5" id="KW-1185">Reference proteome</keyword>